<organism evidence="1 2">
    <name type="scientific">Cryptococcus gattii EJB2</name>
    <dbReference type="NCBI Taxonomy" id="1296103"/>
    <lineage>
        <taxon>Eukaryota</taxon>
        <taxon>Fungi</taxon>
        <taxon>Dikarya</taxon>
        <taxon>Basidiomycota</taxon>
        <taxon>Agaricomycotina</taxon>
        <taxon>Tremellomycetes</taxon>
        <taxon>Tremellales</taxon>
        <taxon>Cryptococcaceae</taxon>
        <taxon>Cryptococcus</taxon>
        <taxon>Cryptococcus gattii species complex</taxon>
    </lineage>
</organism>
<evidence type="ECO:0000313" key="2">
    <source>
        <dbReference type="Proteomes" id="UP000054272"/>
    </source>
</evidence>
<protein>
    <submittedName>
        <fullName evidence="1">Uncharacterized protein</fullName>
    </submittedName>
</protein>
<sequence length="16" mass="1787">MSTNTSRIQYGDTLSL</sequence>
<dbReference type="EMBL" id="KN848775">
    <property type="protein sequence ID" value="KIR76779.1"/>
    <property type="molecule type" value="Genomic_DNA"/>
</dbReference>
<keyword evidence="2" id="KW-1185">Reference proteome</keyword>
<reference evidence="1 2" key="1">
    <citation type="submission" date="2015-01" db="EMBL/GenBank/DDBJ databases">
        <title>The Genome Sequence of Cryptococcus gattii EJB2.</title>
        <authorList>
            <consortium name="The Broad Institute Genomics Platform"/>
            <person name="Cuomo C."/>
            <person name="Litvintseva A."/>
            <person name="Chen Y."/>
            <person name="Heitman J."/>
            <person name="Sun S."/>
            <person name="Springer D."/>
            <person name="Dromer F."/>
            <person name="Young S."/>
            <person name="Zeng Q."/>
            <person name="Gargeya S."/>
            <person name="Abouelleil A."/>
            <person name="Alvarado L."/>
            <person name="Chapman S.B."/>
            <person name="Gainer-Dewar J."/>
            <person name="Goldberg J."/>
            <person name="Griggs A."/>
            <person name="Gujja S."/>
            <person name="Hansen M."/>
            <person name="Howarth C."/>
            <person name="Imamovic A."/>
            <person name="Larimer J."/>
            <person name="Murphy C."/>
            <person name="Naylor J."/>
            <person name="Pearson M."/>
            <person name="Priest M."/>
            <person name="Roberts A."/>
            <person name="Saif S."/>
            <person name="Shea T."/>
            <person name="Sykes S."/>
            <person name="Wortman J."/>
            <person name="Nusbaum C."/>
            <person name="Birren B."/>
        </authorList>
    </citation>
    <scope>NUCLEOTIDE SEQUENCE [LARGE SCALE GENOMIC DNA]</scope>
    <source>
        <strain evidence="1 2">EJB2</strain>
    </source>
</reference>
<gene>
    <name evidence="1" type="ORF">I306_06237</name>
</gene>
<evidence type="ECO:0000313" key="1">
    <source>
        <dbReference type="EMBL" id="KIR76779.1"/>
    </source>
</evidence>
<dbReference type="Proteomes" id="UP000054272">
    <property type="component" value="Unassembled WGS sequence"/>
</dbReference>
<accession>A0ABR5BN77</accession>
<proteinExistence type="predicted"/>
<name>A0ABR5BN77_9TREE</name>